<dbReference type="InterPro" id="IPR013096">
    <property type="entry name" value="Cupin_2"/>
</dbReference>
<gene>
    <name evidence="2" type="ORF">KL86DES1_10929</name>
</gene>
<dbReference type="InterPro" id="IPR014710">
    <property type="entry name" value="RmlC-like_jellyroll"/>
</dbReference>
<name>A0A212L0Z3_9BACT</name>
<dbReference type="RefSeq" id="WP_179979685.1">
    <property type="nucleotide sequence ID" value="NZ_LT608333.1"/>
</dbReference>
<protein>
    <submittedName>
        <fullName evidence="2">Cupin 2 conserved barrel domain protein</fullName>
    </submittedName>
</protein>
<dbReference type="SUPFAM" id="SSF51182">
    <property type="entry name" value="RmlC-like cupins"/>
    <property type="match status" value="1"/>
</dbReference>
<accession>A0A212L0Z3</accession>
<sequence length="115" mass="12232">MQRFLKNLDYATALPLAAQVAYQPGQIASKTLVQNAAVSMTLFAFDQGEEISAHTSTGDAFVLALDGQGQVSIDGQPTVLKAGEAIVMPAGHPHAVSATERFKMLLMVVFPTENQ</sequence>
<dbReference type="PANTHER" id="PTHR37694:SF1">
    <property type="entry name" value="SLR8022 PROTEIN"/>
    <property type="match status" value="1"/>
</dbReference>
<dbReference type="Pfam" id="PF07883">
    <property type="entry name" value="Cupin_2"/>
    <property type="match status" value="1"/>
</dbReference>
<dbReference type="Gene3D" id="2.60.120.10">
    <property type="entry name" value="Jelly Rolls"/>
    <property type="match status" value="1"/>
</dbReference>
<proteinExistence type="predicted"/>
<dbReference type="PANTHER" id="PTHR37694">
    <property type="entry name" value="SLR8022 PROTEIN"/>
    <property type="match status" value="1"/>
</dbReference>
<reference evidence="2" key="1">
    <citation type="submission" date="2016-08" db="EMBL/GenBank/DDBJ databases">
        <authorList>
            <person name="Seilhamer J.J."/>
        </authorList>
    </citation>
    <scope>NUCLEOTIDE SEQUENCE</scope>
    <source>
        <strain evidence="2">86-1</strain>
    </source>
</reference>
<dbReference type="InterPro" id="IPR011051">
    <property type="entry name" value="RmlC_Cupin_sf"/>
</dbReference>
<dbReference type="AlphaFoldDB" id="A0A212L0Z3"/>
<evidence type="ECO:0000259" key="1">
    <source>
        <dbReference type="Pfam" id="PF07883"/>
    </source>
</evidence>
<feature type="domain" description="Cupin type-2" evidence="1">
    <location>
        <begin position="42"/>
        <end position="109"/>
    </location>
</feature>
<organism evidence="2">
    <name type="scientific">uncultured Desulfovibrio sp</name>
    <dbReference type="NCBI Taxonomy" id="167968"/>
    <lineage>
        <taxon>Bacteria</taxon>
        <taxon>Pseudomonadati</taxon>
        <taxon>Thermodesulfobacteriota</taxon>
        <taxon>Desulfovibrionia</taxon>
        <taxon>Desulfovibrionales</taxon>
        <taxon>Desulfovibrionaceae</taxon>
        <taxon>Desulfovibrio</taxon>
        <taxon>environmental samples</taxon>
    </lineage>
</organism>
<dbReference type="EMBL" id="FMJC01000001">
    <property type="protein sequence ID" value="SCM71205.1"/>
    <property type="molecule type" value="Genomic_DNA"/>
</dbReference>
<evidence type="ECO:0000313" key="2">
    <source>
        <dbReference type="EMBL" id="SCM71205.1"/>
    </source>
</evidence>
<dbReference type="CDD" id="cd02230">
    <property type="entry name" value="cupin_HP0902-like"/>
    <property type="match status" value="1"/>
</dbReference>